<keyword evidence="3 5" id="KW-0343">GTPase activation</keyword>
<keyword evidence="8" id="KW-1185">Reference proteome</keyword>
<evidence type="ECO:0000256" key="6">
    <source>
        <dbReference type="SAM" id="MobiDB-lite"/>
    </source>
</evidence>
<feature type="compositionally biased region" description="Basic and acidic residues" evidence="6">
    <location>
        <begin position="449"/>
        <end position="458"/>
    </location>
</feature>
<dbReference type="AlphaFoldDB" id="A0A182YLY3"/>
<evidence type="ECO:0000256" key="5">
    <source>
        <dbReference type="PIRNR" id="PIRNR016550"/>
    </source>
</evidence>
<dbReference type="Pfam" id="PF00996">
    <property type="entry name" value="GDI"/>
    <property type="match status" value="2"/>
</dbReference>
<organism evidence="7 8">
    <name type="scientific">Anopheles stephensi</name>
    <name type="common">Indo-Pakistan malaria mosquito</name>
    <dbReference type="NCBI Taxonomy" id="30069"/>
    <lineage>
        <taxon>Eukaryota</taxon>
        <taxon>Metazoa</taxon>
        <taxon>Ecdysozoa</taxon>
        <taxon>Arthropoda</taxon>
        <taxon>Hexapoda</taxon>
        <taxon>Insecta</taxon>
        <taxon>Pterygota</taxon>
        <taxon>Neoptera</taxon>
        <taxon>Endopterygota</taxon>
        <taxon>Diptera</taxon>
        <taxon>Nematocera</taxon>
        <taxon>Culicoidea</taxon>
        <taxon>Culicidae</taxon>
        <taxon>Anophelinae</taxon>
        <taxon>Anopheles</taxon>
    </lineage>
</organism>
<dbReference type="FunFam" id="1.10.405.10:FF:000003">
    <property type="entry name" value="Rab proteins geranylgeranyltransferase component A"/>
    <property type="match status" value="1"/>
</dbReference>
<feature type="compositionally biased region" description="Basic and acidic residues" evidence="6">
    <location>
        <begin position="580"/>
        <end position="596"/>
    </location>
</feature>
<feature type="region of interest" description="Disordered" evidence="6">
    <location>
        <begin position="543"/>
        <end position="596"/>
    </location>
</feature>
<dbReference type="GO" id="GO:0005634">
    <property type="term" value="C:nucleus"/>
    <property type="evidence" value="ECO:0007669"/>
    <property type="project" value="TreeGrafter"/>
</dbReference>
<evidence type="ECO:0000256" key="1">
    <source>
        <dbReference type="ARBA" id="ARBA00004496"/>
    </source>
</evidence>
<dbReference type="Gene3D" id="1.10.405.10">
    <property type="entry name" value="Guanine Nucleotide Dissociation Inhibitor, domain 1"/>
    <property type="match status" value="1"/>
</dbReference>
<accession>A0A182YLY3</accession>
<dbReference type="VEuPathDB" id="VectorBase:ASTEI09469"/>
<reference evidence="7" key="2">
    <citation type="submission" date="2020-05" db="UniProtKB">
        <authorList>
            <consortium name="EnsemblMetazoa"/>
        </authorList>
    </citation>
    <scope>IDENTIFICATION</scope>
    <source>
        <strain evidence="7">Indian</strain>
    </source>
</reference>
<dbReference type="InterPro" id="IPR001738">
    <property type="entry name" value="Rab_escort"/>
</dbReference>
<dbReference type="SUPFAM" id="SSF51905">
    <property type="entry name" value="FAD/NAD(P)-binding domain"/>
    <property type="match status" value="1"/>
</dbReference>
<dbReference type="PIRSF" id="PIRSF016550">
    <property type="entry name" value="Rab_ger_ger_transf_A_euk"/>
    <property type="match status" value="1"/>
</dbReference>
<comment type="subcellular location">
    <subcellularLocation>
        <location evidence="1 5">Cytoplasm</location>
    </subcellularLocation>
</comment>
<dbReference type="PANTHER" id="PTHR11787:SF4">
    <property type="entry name" value="CHM, RAB ESCORT PROTEIN 1"/>
    <property type="match status" value="1"/>
</dbReference>
<dbReference type="Proteomes" id="UP000076408">
    <property type="component" value="Unassembled WGS sequence"/>
</dbReference>
<feature type="region of interest" description="Disordered" evidence="6">
    <location>
        <begin position="446"/>
        <end position="466"/>
    </location>
</feature>
<dbReference type="PANTHER" id="PTHR11787">
    <property type="entry name" value="RAB GDP-DISSOCIATION INHIBITOR"/>
    <property type="match status" value="1"/>
</dbReference>
<evidence type="ECO:0000256" key="4">
    <source>
        <dbReference type="ARBA" id="ARBA00022490"/>
    </source>
</evidence>
<proteinExistence type="inferred from homology"/>
<dbReference type="GO" id="GO:0005829">
    <property type="term" value="C:cytosol"/>
    <property type="evidence" value="ECO:0007669"/>
    <property type="project" value="TreeGrafter"/>
</dbReference>
<dbReference type="STRING" id="30069.A0A182YLY3"/>
<dbReference type="OMA" id="LMKFLTA"/>
<dbReference type="GO" id="GO:0016192">
    <property type="term" value="P:vesicle-mediated transport"/>
    <property type="evidence" value="ECO:0007669"/>
    <property type="project" value="TreeGrafter"/>
</dbReference>
<dbReference type="GO" id="GO:0005968">
    <property type="term" value="C:Rab-protein geranylgeranyltransferase complex"/>
    <property type="evidence" value="ECO:0007669"/>
    <property type="project" value="UniProtKB-UniRule"/>
</dbReference>
<dbReference type="Gene3D" id="3.50.50.60">
    <property type="entry name" value="FAD/NAD(P)-binding domain"/>
    <property type="match status" value="1"/>
</dbReference>
<dbReference type="InterPro" id="IPR036188">
    <property type="entry name" value="FAD/NAD-bd_sf"/>
</dbReference>
<protein>
    <recommendedName>
        <fullName evidence="5">Rab proteins geranylgeranyltransferase component A</fullName>
    </recommendedName>
</protein>
<name>A0A182YLY3_ANOST</name>
<dbReference type="PRINTS" id="PR00891">
    <property type="entry name" value="RABGDIREP"/>
</dbReference>
<evidence type="ECO:0000256" key="2">
    <source>
        <dbReference type="ARBA" id="ARBA00005593"/>
    </source>
</evidence>
<dbReference type="EnsemblMetazoa" id="ASTEI09469-RA">
    <property type="protein sequence ID" value="ASTEI09469-PA"/>
    <property type="gene ID" value="ASTEI09469"/>
</dbReference>
<evidence type="ECO:0000313" key="8">
    <source>
        <dbReference type="Proteomes" id="UP000076408"/>
    </source>
</evidence>
<keyword evidence="4 5" id="KW-0963">Cytoplasm</keyword>
<dbReference type="GO" id="GO:0005092">
    <property type="term" value="F:GDP-dissociation inhibitor activity"/>
    <property type="evidence" value="ECO:0007669"/>
    <property type="project" value="InterPro"/>
</dbReference>
<evidence type="ECO:0000313" key="7">
    <source>
        <dbReference type="EnsemblMetazoa" id="ASTEI09469-PA"/>
    </source>
</evidence>
<reference evidence="8" key="1">
    <citation type="journal article" date="2014" name="Genome Biol.">
        <title>Genome analysis of a major urban malaria vector mosquito, Anopheles stephensi.</title>
        <authorList>
            <person name="Jiang X."/>
            <person name="Peery A."/>
            <person name="Hall A.B."/>
            <person name="Sharma A."/>
            <person name="Chen X.G."/>
            <person name="Waterhouse R.M."/>
            <person name="Komissarov A."/>
            <person name="Riehle M.M."/>
            <person name="Shouche Y."/>
            <person name="Sharakhova M.V."/>
            <person name="Lawson D."/>
            <person name="Pakpour N."/>
            <person name="Arensburger P."/>
            <person name="Davidson V.L."/>
            <person name="Eiglmeier K."/>
            <person name="Emrich S."/>
            <person name="George P."/>
            <person name="Kennedy R.C."/>
            <person name="Mane S.P."/>
            <person name="Maslen G."/>
            <person name="Oringanje C."/>
            <person name="Qi Y."/>
            <person name="Settlage R."/>
            <person name="Tojo M."/>
            <person name="Tubio J.M."/>
            <person name="Unger M.F."/>
            <person name="Wang B."/>
            <person name="Vernick K.D."/>
            <person name="Ribeiro J.M."/>
            <person name="James A.A."/>
            <person name="Michel K."/>
            <person name="Riehle M.A."/>
            <person name="Luckhart S."/>
            <person name="Sharakhov I.V."/>
            <person name="Tu Z."/>
        </authorList>
    </citation>
    <scope>NUCLEOTIDE SEQUENCE [LARGE SCALE GENOMIC DNA]</scope>
    <source>
        <strain evidence="8">Indian</strain>
    </source>
</reference>
<dbReference type="GO" id="GO:0007264">
    <property type="term" value="P:small GTPase-mediated signal transduction"/>
    <property type="evidence" value="ECO:0007669"/>
    <property type="project" value="UniProtKB-UniRule"/>
</dbReference>
<sequence>MEEDLPTEFDLIVIGTGLTESIVAAAASRIGKTVLHLDTNDYYGGYWASFNLEAFRKYLHSTGDGSSSTTDSAPATEQINSSNFLRLNLLPTGVRNGCERWYEFAEKGEVDGWNRERIEQEFRRFNIDLAPKLLYARGTMVDLLISSNICRYAEFRALDRVATVWDGRIMTVPCSRSDVFTSKDVNVIEKRLLMKFLQSCASYEEDAEAKEELEGKTFLEHLQAHKLTPNLVHYVLCAIAMGNERTPCRDGVAAVKKFLMSLGHYGNSPFLFPVYGCGEIPQCFCRLCAVFGGIYCLNKAVEGIQLEQGNEGLRYESVKCGKQNISSKHVVVGQGYLPRTVFTTSTPAQCGKLEPCGNLARAVILTNVPFGGASQNPGGGGVAILKLPAVSGRQDGVTILQMSHSSGTCPKEIYLIHATTRAVSQNPEEDLKPYIAQILSKEYSSPVKTVEEDGKGDAGDGNGQQENTTSTILYEAYFNIPSCLACAENANVSLPEGVHLVCGPYHELDYDQTIQQARTMFREIYPDEDFLPRAPDPEEIIIGEEEPVAEPGDPVTENNEPVDNASECRETEADPSVAQEAKEDAIDKAEECTEHK</sequence>
<dbReference type="SUPFAM" id="SSF54373">
    <property type="entry name" value="FAD-linked reductases, C-terminal domain"/>
    <property type="match status" value="1"/>
</dbReference>
<comment type="similarity">
    <text evidence="2 5">Belongs to the Rab GDI family.</text>
</comment>
<dbReference type="GO" id="GO:0005096">
    <property type="term" value="F:GTPase activator activity"/>
    <property type="evidence" value="ECO:0007669"/>
    <property type="project" value="UniProtKB-UniRule"/>
</dbReference>
<dbReference type="VEuPathDB" id="VectorBase:ASTE004396"/>
<dbReference type="GO" id="GO:0006886">
    <property type="term" value="P:intracellular protein transport"/>
    <property type="evidence" value="ECO:0007669"/>
    <property type="project" value="InterPro"/>
</dbReference>
<evidence type="ECO:0000256" key="3">
    <source>
        <dbReference type="ARBA" id="ARBA00022468"/>
    </source>
</evidence>
<dbReference type="VEuPathDB" id="VectorBase:ASTEI20_030905"/>
<comment type="function">
    <text evidence="5">Substrate-binding subunit (component A) of the Rab geranylgeranyltransferase (GGTase) complex. Binds unprenylated Rab proteins and presents the substrate peptide to the catalytic component B. The component A is thought to be regenerated by transferring its prenylated Rab back to the donor membrane.</text>
</comment>
<dbReference type="Gene3D" id="3.30.519.10">
    <property type="entry name" value="Guanine Nucleotide Dissociation Inhibitor, domain 2"/>
    <property type="match status" value="1"/>
</dbReference>
<dbReference type="InterPro" id="IPR018203">
    <property type="entry name" value="GDP_dissociation_inhibitor"/>
</dbReference>